<organism evidence="1 2">
    <name type="scientific">Phreatobacter aquaticus</name>
    <dbReference type="NCBI Taxonomy" id="2570229"/>
    <lineage>
        <taxon>Bacteria</taxon>
        <taxon>Pseudomonadati</taxon>
        <taxon>Pseudomonadota</taxon>
        <taxon>Alphaproteobacteria</taxon>
        <taxon>Hyphomicrobiales</taxon>
        <taxon>Phreatobacteraceae</taxon>
        <taxon>Phreatobacter</taxon>
    </lineage>
</organism>
<sequence>MPLRNRVDPFGAIHAVADRGTMYGNRGGRFHRDDGTLKARAWASDQWLCCVLAFKGRKRRPLMGRGYTELFFLDEVTALAAGHRPCFECRRADAVRFAANWARAKGLSQPPKAPEMDALLQTERVDGLTQRAHRGTAADLPDGAMFAVGGRAFAMRNRRALPWSFAGYGDAVALPAGEVSVLTPPTMVAVLRDGFEPGWHPSAG</sequence>
<proteinExistence type="predicted"/>
<keyword evidence="2" id="KW-1185">Reference proteome</keyword>
<dbReference type="Proteomes" id="UP000298588">
    <property type="component" value="Chromosome"/>
</dbReference>
<protein>
    <submittedName>
        <fullName evidence="1">Uncharacterized protein</fullName>
    </submittedName>
</protein>
<dbReference type="RefSeq" id="WP_137099320.1">
    <property type="nucleotide sequence ID" value="NZ_CP039865.1"/>
</dbReference>
<reference evidence="1 2" key="1">
    <citation type="submission" date="2019-04" db="EMBL/GenBank/DDBJ databases">
        <title>Phreatobacter aquaticus sp. nov.</title>
        <authorList>
            <person name="Choi A."/>
            <person name="Baek K."/>
        </authorList>
    </citation>
    <scope>NUCLEOTIDE SEQUENCE [LARGE SCALE GENOMIC DNA]</scope>
    <source>
        <strain evidence="1 2">NMCR1094</strain>
    </source>
</reference>
<dbReference type="OrthoDB" id="894286at2"/>
<dbReference type="EMBL" id="CP039865">
    <property type="protein sequence ID" value="QCK85988.1"/>
    <property type="molecule type" value="Genomic_DNA"/>
</dbReference>
<name>A0A4D7QFN9_9HYPH</name>
<evidence type="ECO:0000313" key="2">
    <source>
        <dbReference type="Proteomes" id="UP000298588"/>
    </source>
</evidence>
<dbReference type="AlphaFoldDB" id="A0A4D7QFN9"/>
<evidence type="ECO:0000313" key="1">
    <source>
        <dbReference type="EMBL" id="QCK85988.1"/>
    </source>
</evidence>
<dbReference type="KEGG" id="paqt:E8L99_09575"/>
<gene>
    <name evidence="1" type="ORF">E8L99_09575</name>
</gene>
<accession>A0A4D7QFN9</accession>